<dbReference type="InterPro" id="IPR044821">
    <property type="entry name" value="At1g28695/At4g15970-like"/>
</dbReference>
<gene>
    <name evidence="2" type="ORF">GOP47_0025679</name>
</gene>
<dbReference type="PANTHER" id="PTHR46038">
    <property type="entry name" value="EXPRESSED PROTEIN-RELATED"/>
    <property type="match status" value="1"/>
</dbReference>
<dbReference type="EMBL" id="JABFUD020000025">
    <property type="protein sequence ID" value="KAI5059360.1"/>
    <property type="molecule type" value="Genomic_DNA"/>
</dbReference>
<organism evidence="2 3">
    <name type="scientific">Adiantum capillus-veneris</name>
    <name type="common">Maidenhair fern</name>
    <dbReference type="NCBI Taxonomy" id="13818"/>
    <lineage>
        <taxon>Eukaryota</taxon>
        <taxon>Viridiplantae</taxon>
        <taxon>Streptophyta</taxon>
        <taxon>Embryophyta</taxon>
        <taxon>Tracheophyta</taxon>
        <taxon>Polypodiopsida</taxon>
        <taxon>Polypodiidae</taxon>
        <taxon>Polypodiales</taxon>
        <taxon>Pteridineae</taxon>
        <taxon>Pteridaceae</taxon>
        <taxon>Vittarioideae</taxon>
        <taxon>Adiantum</taxon>
    </lineage>
</organism>
<proteinExistence type="predicted"/>
<comment type="caution">
    <text evidence="2">The sequence shown here is derived from an EMBL/GenBank/DDBJ whole genome shotgun (WGS) entry which is preliminary data.</text>
</comment>
<dbReference type="AlphaFoldDB" id="A0A9D4U0Z1"/>
<protein>
    <recommendedName>
        <fullName evidence="1">Nucleotide-diphospho-sugar transferase domain-containing protein</fullName>
    </recommendedName>
</protein>
<reference evidence="2" key="1">
    <citation type="submission" date="2021-01" db="EMBL/GenBank/DDBJ databases">
        <title>Adiantum capillus-veneris genome.</title>
        <authorList>
            <person name="Fang Y."/>
            <person name="Liao Q."/>
        </authorList>
    </citation>
    <scope>NUCLEOTIDE SEQUENCE</scope>
    <source>
        <strain evidence="2">H3</strain>
        <tissue evidence="2">Leaf</tissue>
    </source>
</reference>
<dbReference type="Pfam" id="PF03407">
    <property type="entry name" value="Nucleotid_trans"/>
    <property type="match status" value="1"/>
</dbReference>
<dbReference type="InterPro" id="IPR005069">
    <property type="entry name" value="Nucl-diP-sugar_transferase"/>
</dbReference>
<evidence type="ECO:0000313" key="2">
    <source>
        <dbReference type="EMBL" id="KAI5059360.1"/>
    </source>
</evidence>
<name>A0A9D4U0Z1_ADICA</name>
<evidence type="ECO:0000313" key="3">
    <source>
        <dbReference type="Proteomes" id="UP000886520"/>
    </source>
</evidence>
<accession>A0A9D4U0Z1</accession>
<dbReference type="OrthoDB" id="540503at2759"/>
<dbReference type="PANTHER" id="PTHR46038:SF38">
    <property type="entry name" value="GLYCOSYLTRANSFERASE-RELATED"/>
    <property type="match status" value="1"/>
</dbReference>
<dbReference type="Proteomes" id="UP000886520">
    <property type="component" value="Chromosome 25"/>
</dbReference>
<sequence length="303" mass="35745">MLYESTLISPWLRFRQTQVRWKTSDLQEILWQTATPDNTVIITTLNEAWATPNSMIDLFLQSFITRSLLNHLLIVAFDNKSYERCLGFHSHCFHLKTDGADFSRTEKLFMTPDYLMMMWTRIDFLRKVLEKGFSFIFSDPDILWFRDPFQYLSPDVDFQVACDYYYGDPSSLENAVNTGFVFARANNKTISLYKYWYMAREAFPGMHDQDVFNKIKRNKALEEVGLRMQFLDTKFISTFCQPSDDLEKVATMHANCCFGLQSKLDDLRRILADWNRYRLSTNRRKEVRWSAPKACLDSSKVLD</sequence>
<feature type="domain" description="Nucleotide-diphospho-sugar transferase" evidence="1">
    <location>
        <begin position="68"/>
        <end position="267"/>
    </location>
</feature>
<keyword evidence="3" id="KW-1185">Reference proteome</keyword>
<evidence type="ECO:0000259" key="1">
    <source>
        <dbReference type="Pfam" id="PF03407"/>
    </source>
</evidence>